<dbReference type="SUPFAM" id="SSF53448">
    <property type="entry name" value="Nucleotide-diphospho-sugar transferases"/>
    <property type="match status" value="1"/>
</dbReference>
<dbReference type="OrthoDB" id="305760at2"/>
<evidence type="ECO:0000259" key="1">
    <source>
        <dbReference type="Pfam" id="PF00535"/>
    </source>
</evidence>
<dbReference type="STRING" id="869209.Tresu_1004"/>
<dbReference type="InterPro" id="IPR029044">
    <property type="entry name" value="Nucleotide-diphossugar_trans"/>
</dbReference>
<dbReference type="CDD" id="cd00761">
    <property type="entry name" value="Glyco_tranf_GTA_type"/>
    <property type="match status" value="1"/>
</dbReference>
<dbReference type="EMBL" id="CP002631">
    <property type="protein sequence ID" value="AEB13924.1"/>
    <property type="molecule type" value="Genomic_DNA"/>
</dbReference>
<dbReference type="eggNOG" id="COG1216">
    <property type="taxonomic scope" value="Bacteria"/>
</dbReference>
<reference evidence="2 3" key="1">
    <citation type="journal article" date="2011" name="Stand. Genomic Sci.">
        <title>Complete genome sequence of Treponema succinifaciens type strain (6091).</title>
        <authorList>
            <person name="Han C."/>
            <person name="Gronow S."/>
            <person name="Teshima H."/>
            <person name="Lapidus A."/>
            <person name="Nolan M."/>
            <person name="Lucas S."/>
            <person name="Hammon N."/>
            <person name="Deshpande S."/>
            <person name="Cheng J.F."/>
            <person name="Zeytun A."/>
            <person name="Tapia R."/>
            <person name="Goodwin L."/>
            <person name="Pitluck S."/>
            <person name="Liolios K."/>
            <person name="Pagani I."/>
            <person name="Ivanova N."/>
            <person name="Mavromatis K."/>
            <person name="Mikhailova N."/>
            <person name="Huntemann M."/>
            <person name="Pati A."/>
            <person name="Chen A."/>
            <person name="Palaniappan K."/>
            <person name="Land M."/>
            <person name="Hauser L."/>
            <person name="Brambilla E.M."/>
            <person name="Rohde M."/>
            <person name="Goker M."/>
            <person name="Woyke T."/>
            <person name="Bristow J."/>
            <person name="Eisen J.A."/>
            <person name="Markowitz V."/>
            <person name="Hugenholtz P."/>
            <person name="Kyrpides N.C."/>
            <person name="Klenk H.P."/>
            <person name="Detter J.C."/>
        </authorList>
    </citation>
    <scope>NUCLEOTIDE SEQUENCE [LARGE SCALE GENOMIC DNA]</scope>
    <source>
        <strain evidence="3">ATCC 33096 / DSM 2489 / 6091</strain>
    </source>
</reference>
<dbReference type="InterPro" id="IPR001173">
    <property type="entry name" value="Glyco_trans_2-like"/>
</dbReference>
<keyword evidence="3" id="KW-1185">Reference proteome</keyword>
<organism evidence="2 3">
    <name type="scientific">Treponema succinifaciens (strain ATCC 33096 / DSM 2489 / 6091)</name>
    <dbReference type="NCBI Taxonomy" id="869209"/>
    <lineage>
        <taxon>Bacteria</taxon>
        <taxon>Pseudomonadati</taxon>
        <taxon>Spirochaetota</taxon>
        <taxon>Spirochaetia</taxon>
        <taxon>Spirochaetales</taxon>
        <taxon>Treponemataceae</taxon>
        <taxon>Treponema</taxon>
    </lineage>
</organism>
<dbReference type="PANTHER" id="PTHR22916:SF3">
    <property type="entry name" value="UDP-GLCNAC:BETAGAL BETA-1,3-N-ACETYLGLUCOSAMINYLTRANSFERASE-LIKE PROTEIN 1"/>
    <property type="match status" value="1"/>
</dbReference>
<feature type="domain" description="Glycosyltransferase 2-like" evidence="1">
    <location>
        <begin position="8"/>
        <end position="141"/>
    </location>
</feature>
<reference evidence="3" key="2">
    <citation type="submission" date="2011-04" db="EMBL/GenBank/DDBJ databases">
        <title>The complete genome of chromosome of Treponema succinifaciens DSM 2489.</title>
        <authorList>
            <person name="Lucas S."/>
            <person name="Copeland A."/>
            <person name="Lapidus A."/>
            <person name="Bruce D."/>
            <person name="Goodwin L."/>
            <person name="Pitluck S."/>
            <person name="Peters L."/>
            <person name="Kyrpides N."/>
            <person name="Mavromatis K."/>
            <person name="Ivanova N."/>
            <person name="Ovchinnikova G."/>
            <person name="Teshima H."/>
            <person name="Detter J.C."/>
            <person name="Tapia R."/>
            <person name="Han C."/>
            <person name="Land M."/>
            <person name="Hauser L."/>
            <person name="Markowitz V."/>
            <person name="Cheng J.-F."/>
            <person name="Hugenholtz P."/>
            <person name="Woyke T."/>
            <person name="Wu D."/>
            <person name="Gronow S."/>
            <person name="Wellnitz S."/>
            <person name="Brambilla E."/>
            <person name="Klenk H.-P."/>
            <person name="Eisen J.A."/>
        </authorList>
    </citation>
    <scope>NUCLEOTIDE SEQUENCE [LARGE SCALE GENOMIC DNA]</scope>
    <source>
        <strain evidence="3">ATCC 33096 / DSM 2489 / 6091</strain>
    </source>
</reference>
<dbReference type="Proteomes" id="UP000006852">
    <property type="component" value="Chromosome"/>
</dbReference>
<dbReference type="RefSeq" id="WP_013701216.1">
    <property type="nucleotide sequence ID" value="NC_015385.1"/>
</dbReference>
<sequence length="297" mass="34583">MKNEPLVSVIIPTYNRKNTILASVNSVLNQTYKNIELIVVDDCSTDDTIDILEKINDKRLKVIRHPKNKGQNAARNTGIKESSGEYIAHHDSDDIWHLNKLEVQMNKFQEVDADILCCQTAVNDEDTHKYLYNHPNEKLVKEGFVSYKQLLKYNCTTSQTIIGKAECFKYVLFDENQPRFTDWALSLDLVKKYKLYYQQAVLVDVYQQKDSITKNPQKGVRGMEMLFEKHKEAILSDPEIVESFFRKKASFVCKTRKNPKDEMKIIFKYNPNAANFAKYLLAVFNLYKLLFKIKNSL</sequence>
<dbReference type="Pfam" id="PF00535">
    <property type="entry name" value="Glycos_transf_2"/>
    <property type="match status" value="1"/>
</dbReference>
<dbReference type="HOGENOM" id="CLU_025996_0_5_12"/>
<proteinExistence type="predicted"/>
<name>F2NUU3_TRES6</name>
<dbReference type="GO" id="GO:0016758">
    <property type="term" value="F:hexosyltransferase activity"/>
    <property type="evidence" value="ECO:0007669"/>
    <property type="project" value="UniProtKB-ARBA"/>
</dbReference>
<dbReference type="KEGG" id="tsu:Tresu_1004"/>
<accession>F2NUU3</accession>
<dbReference type="Gene3D" id="3.90.550.10">
    <property type="entry name" value="Spore Coat Polysaccharide Biosynthesis Protein SpsA, Chain A"/>
    <property type="match status" value="1"/>
</dbReference>
<dbReference type="PANTHER" id="PTHR22916">
    <property type="entry name" value="GLYCOSYLTRANSFERASE"/>
    <property type="match status" value="1"/>
</dbReference>
<protein>
    <submittedName>
        <fullName evidence="2">Glycosyl transferase family 2</fullName>
    </submittedName>
</protein>
<gene>
    <name evidence="2" type="ordered locus">Tresu_1004</name>
</gene>
<evidence type="ECO:0000313" key="2">
    <source>
        <dbReference type="EMBL" id="AEB13924.1"/>
    </source>
</evidence>
<evidence type="ECO:0000313" key="3">
    <source>
        <dbReference type="Proteomes" id="UP000006852"/>
    </source>
</evidence>
<keyword evidence="2" id="KW-0808">Transferase</keyword>
<dbReference type="GeneID" id="302998167"/>
<dbReference type="AlphaFoldDB" id="F2NUU3"/>